<dbReference type="HOGENOM" id="CLU_087072_0_0_1"/>
<protein>
    <submittedName>
        <fullName evidence="2">Uncharacterized protein</fullName>
    </submittedName>
</protein>
<dbReference type="EMBL" id="JELW01000018">
    <property type="protein sequence ID" value="EXU99545.1"/>
    <property type="molecule type" value="Genomic_DNA"/>
</dbReference>
<dbReference type="AlphaFoldDB" id="A0A014QY56"/>
<evidence type="ECO:0000256" key="1">
    <source>
        <dbReference type="SAM" id="MobiDB-lite"/>
    </source>
</evidence>
<name>A0A014QY56_9HYPO</name>
<feature type="compositionally biased region" description="Low complexity" evidence="1">
    <location>
        <begin position="44"/>
        <end position="54"/>
    </location>
</feature>
<feature type="compositionally biased region" description="Acidic residues" evidence="1">
    <location>
        <begin position="82"/>
        <end position="91"/>
    </location>
</feature>
<dbReference type="OrthoDB" id="5419162at2759"/>
<reference evidence="2 3" key="1">
    <citation type="submission" date="2014-02" db="EMBL/GenBank/DDBJ databases">
        <title>The genome sequence of the entomopathogenic fungus Metarhizium robertsii ARSEF 2575.</title>
        <authorList>
            <person name="Giuliano Garisto Donzelli B."/>
            <person name="Roe B.A."/>
            <person name="Macmil S.L."/>
            <person name="Krasnoff S.B."/>
            <person name="Gibson D.M."/>
        </authorList>
    </citation>
    <scope>NUCLEOTIDE SEQUENCE [LARGE SCALE GENOMIC DNA]</scope>
    <source>
        <strain evidence="2 3">ARSEF 2575</strain>
    </source>
</reference>
<gene>
    <name evidence="2" type="ORF">X797_007356</name>
</gene>
<feature type="region of interest" description="Disordered" evidence="1">
    <location>
        <begin position="18"/>
        <end position="138"/>
    </location>
</feature>
<sequence length="185" mass="19303">MDPGADADAAAMAAAMGFSTFGAQDRPQKKRRYNPAVDTVTSVAQPAPGAQAAPTGSNSTPLGNHSSVSKGEPGDQANADEINLDDEEGQDESTLQKRSGETAPQAPPLHHGLPARPAPGTGFVGSPTQFPGCHGASQAGGSRVWYEGYYDSTSNENPWERLEKRMGLESMGTWVARQAHTAPSV</sequence>
<organism evidence="2 3">
    <name type="scientific">Metarhizium robertsii</name>
    <dbReference type="NCBI Taxonomy" id="568076"/>
    <lineage>
        <taxon>Eukaryota</taxon>
        <taxon>Fungi</taxon>
        <taxon>Dikarya</taxon>
        <taxon>Ascomycota</taxon>
        <taxon>Pezizomycotina</taxon>
        <taxon>Sordariomycetes</taxon>
        <taxon>Hypocreomycetidae</taxon>
        <taxon>Hypocreales</taxon>
        <taxon>Clavicipitaceae</taxon>
        <taxon>Metarhizium</taxon>
    </lineage>
</organism>
<accession>A0A014QY56</accession>
<dbReference type="Proteomes" id="UP000030151">
    <property type="component" value="Unassembled WGS sequence"/>
</dbReference>
<comment type="caution">
    <text evidence="2">The sequence shown here is derived from an EMBL/GenBank/DDBJ whole genome shotgun (WGS) entry which is preliminary data.</text>
</comment>
<dbReference type="eggNOG" id="ENOG502TED9">
    <property type="taxonomic scope" value="Eukaryota"/>
</dbReference>
<proteinExistence type="predicted"/>
<feature type="compositionally biased region" description="Polar residues" evidence="1">
    <location>
        <begin position="55"/>
        <end position="69"/>
    </location>
</feature>
<evidence type="ECO:0000313" key="3">
    <source>
        <dbReference type="Proteomes" id="UP000030151"/>
    </source>
</evidence>
<evidence type="ECO:0000313" key="2">
    <source>
        <dbReference type="EMBL" id="EXU99545.1"/>
    </source>
</evidence>